<protein>
    <recommendedName>
        <fullName evidence="10">Fluoride-specific ion channel FluC</fullName>
    </recommendedName>
</protein>
<keyword evidence="10" id="KW-0813">Transport</keyword>
<name>A4J4K8_DESRM</name>
<feature type="binding site" evidence="10">
    <location>
        <position position="74"/>
    </location>
    <ligand>
        <name>Na(+)</name>
        <dbReference type="ChEBI" id="CHEBI:29101"/>
        <note>structural</note>
    </ligand>
</feature>
<comment type="function">
    <text evidence="9 10">Fluoride-specific ion channel. Important for reducing fluoride concentration in the cell, thus reducing its toxicity.</text>
</comment>
<dbReference type="GO" id="GO:0005886">
    <property type="term" value="C:plasma membrane"/>
    <property type="evidence" value="ECO:0007669"/>
    <property type="project" value="UniProtKB-SubCell"/>
</dbReference>
<dbReference type="Proteomes" id="UP000001556">
    <property type="component" value="Chromosome"/>
</dbReference>
<dbReference type="OrthoDB" id="9815830at2"/>
<keyword evidence="5 10" id="KW-0472">Membrane</keyword>
<dbReference type="GO" id="GO:0046872">
    <property type="term" value="F:metal ion binding"/>
    <property type="evidence" value="ECO:0007669"/>
    <property type="project" value="UniProtKB-KW"/>
</dbReference>
<comment type="subcellular location">
    <subcellularLocation>
        <location evidence="1 10">Cell membrane</location>
        <topology evidence="1 10">Multi-pass membrane protein</topology>
    </subcellularLocation>
</comment>
<dbReference type="HOGENOM" id="CLU_114342_3_0_9"/>
<dbReference type="PANTHER" id="PTHR28259:SF1">
    <property type="entry name" value="FLUORIDE EXPORT PROTEIN 1-RELATED"/>
    <property type="match status" value="1"/>
</dbReference>
<dbReference type="Pfam" id="PF02537">
    <property type="entry name" value="CRCB"/>
    <property type="match status" value="1"/>
</dbReference>
<dbReference type="GO" id="GO:0140114">
    <property type="term" value="P:cellular detoxification of fluoride"/>
    <property type="evidence" value="ECO:0007669"/>
    <property type="project" value="UniProtKB-UniRule"/>
</dbReference>
<evidence type="ECO:0000313" key="12">
    <source>
        <dbReference type="Proteomes" id="UP000001556"/>
    </source>
</evidence>
<dbReference type="STRING" id="349161.Dred_1481"/>
<feature type="transmembrane region" description="Helical" evidence="10">
    <location>
        <begin position="64"/>
        <end position="84"/>
    </location>
</feature>
<dbReference type="GO" id="GO:0062054">
    <property type="term" value="F:fluoride channel activity"/>
    <property type="evidence" value="ECO:0007669"/>
    <property type="project" value="UniProtKB-UniRule"/>
</dbReference>
<dbReference type="RefSeq" id="WP_011877827.1">
    <property type="nucleotide sequence ID" value="NC_009253.1"/>
</dbReference>
<evidence type="ECO:0000256" key="8">
    <source>
        <dbReference type="ARBA" id="ARBA00035585"/>
    </source>
</evidence>
<evidence type="ECO:0000256" key="10">
    <source>
        <dbReference type="HAMAP-Rule" id="MF_00454"/>
    </source>
</evidence>
<evidence type="ECO:0000256" key="5">
    <source>
        <dbReference type="ARBA" id="ARBA00023136"/>
    </source>
</evidence>
<evidence type="ECO:0000256" key="2">
    <source>
        <dbReference type="ARBA" id="ARBA00022475"/>
    </source>
</evidence>
<gene>
    <name evidence="10" type="primary">fluC</name>
    <name evidence="10" type="synonym">crcB</name>
    <name evidence="11" type="ordered locus">Dred_1481</name>
</gene>
<comment type="catalytic activity">
    <reaction evidence="8">
        <text>fluoride(in) = fluoride(out)</text>
        <dbReference type="Rhea" id="RHEA:76159"/>
        <dbReference type="ChEBI" id="CHEBI:17051"/>
    </reaction>
    <physiologicalReaction direction="left-to-right" evidence="8">
        <dbReference type="Rhea" id="RHEA:76160"/>
    </physiologicalReaction>
</comment>
<organism evidence="11 12">
    <name type="scientific">Desulforamulus reducens (strain ATCC BAA-1160 / DSM 100696 / MI-1)</name>
    <name type="common">Desulfotomaculum reducens</name>
    <dbReference type="NCBI Taxonomy" id="349161"/>
    <lineage>
        <taxon>Bacteria</taxon>
        <taxon>Bacillati</taxon>
        <taxon>Bacillota</taxon>
        <taxon>Clostridia</taxon>
        <taxon>Eubacteriales</taxon>
        <taxon>Peptococcaceae</taxon>
        <taxon>Desulforamulus</taxon>
    </lineage>
</organism>
<reference evidence="11 12" key="1">
    <citation type="submission" date="2007-03" db="EMBL/GenBank/DDBJ databases">
        <title>Complete sequence of Desulfotomaculum reducens MI-1.</title>
        <authorList>
            <consortium name="US DOE Joint Genome Institute"/>
            <person name="Copeland A."/>
            <person name="Lucas S."/>
            <person name="Lapidus A."/>
            <person name="Barry K."/>
            <person name="Detter J.C."/>
            <person name="Glavina del Rio T."/>
            <person name="Hammon N."/>
            <person name="Israni S."/>
            <person name="Dalin E."/>
            <person name="Tice H."/>
            <person name="Pitluck S."/>
            <person name="Sims D."/>
            <person name="Brettin T."/>
            <person name="Bruce D."/>
            <person name="Han C."/>
            <person name="Tapia R."/>
            <person name="Schmutz J."/>
            <person name="Larimer F."/>
            <person name="Land M."/>
            <person name="Hauser L."/>
            <person name="Kyrpides N."/>
            <person name="Kim E."/>
            <person name="Tebo B.M."/>
            <person name="Richardson P."/>
        </authorList>
    </citation>
    <scope>NUCLEOTIDE SEQUENCE [LARGE SCALE GENOMIC DNA]</scope>
    <source>
        <strain evidence="11 12">MI-1</strain>
    </source>
</reference>
<dbReference type="HAMAP" id="MF_00454">
    <property type="entry name" value="FluC"/>
    <property type="match status" value="1"/>
</dbReference>
<accession>A4J4K8</accession>
<evidence type="ECO:0000256" key="7">
    <source>
        <dbReference type="ARBA" id="ARBA00035120"/>
    </source>
</evidence>
<evidence type="ECO:0000256" key="4">
    <source>
        <dbReference type="ARBA" id="ARBA00022989"/>
    </source>
</evidence>
<sequence>MLYIAVGLGGMVGALARYMLGLVITNFAFSTFPYGTLFVNLTGSYFLSFVAYGSLLKWKLSKNYLIAINTGMIGSFTTFSAFSLEIMSLATDFSLILTFIYIFLSLSLGLLFSWIGIRSAVKLFNKQSLTNR</sequence>
<feature type="transmembrane region" description="Helical" evidence="10">
    <location>
        <begin position="96"/>
        <end position="117"/>
    </location>
</feature>
<keyword evidence="10" id="KW-0915">Sodium</keyword>
<keyword evidence="6 10" id="KW-0407">Ion channel</keyword>
<evidence type="ECO:0000313" key="11">
    <source>
        <dbReference type="EMBL" id="ABO50011.1"/>
    </source>
</evidence>
<comment type="activity regulation">
    <text evidence="10">Na(+) is not transported, but it plays an essential structural role and its presence is essential for fluoride channel function.</text>
</comment>
<evidence type="ECO:0000256" key="6">
    <source>
        <dbReference type="ARBA" id="ARBA00023303"/>
    </source>
</evidence>
<dbReference type="KEGG" id="drm:Dred_1481"/>
<dbReference type="AlphaFoldDB" id="A4J4K8"/>
<evidence type="ECO:0000256" key="1">
    <source>
        <dbReference type="ARBA" id="ARBA00004651"/>
    </source>
</evidence>
<comment type="similarity">
    <text evidence="7 10">Belongs to the fluoride channel Fluc/FEX (TC 1.A.43) family.</text>
</comment>
<dbReference type="EMBL" id="CP000612">
    <property type="protein sequence ID" value="ABO50011.1"/>
    <property type="molecule type" value="Genomic_DNA"/>
</dbReference>
<feature type="binding site" evidence="10">
    <location>
        <position position="77"/>
    </location>
    <ligand>
        <name>Na(+)</name>
        <dbReference type="ChEBI" id="CHEBI:29101"/>
        <note>structural</note>
    </ligand>
</feature>
<dbReference type="eggNOG" id="COG0239">
    <property type="taxonomic scope" value="Bacteria"/>
</dbReference>
<keyword evidence="4 10" id="KW-1133">Transmembrane helix</keyword>
<dbReference type="InterPro" id="IPR003691">
    <property type="entry name" value="FluC"/>
</dbReference>
<dbReference type="PANTHER" id="PTHR28259">
    <property type="entry name" value="FLUORIDE EXPORT PROTEIN 1-RELATED"/>
    <property type="match status" value="1"/>
</dbReference>
<keyword evidence="3 10" id="KW-0812">Transmembrane</keyword>
<keyword evidence="2 10" id="KW-1003">Cell membrane</keyword>
<evidence type="ECO:0000256" key="3">
    <source>
        <dbReference type="ARBA" id="ARBA00022692"/>
    </source>
</evidence>
<feature type="transmembrane region" description="Helical" evidence="10">
    <location>
        <begin position="32"/>
        <end position="52"/>
    </location>
</feature>
<keyword evidence="10" id="KW-0406">Ion transport</keyword>
<evidence type="ECO:0000256" key="9">
    <source>
        <dbReference type="ARBA" id="ARBA00049940"/>
    </source>
</evidence>
<proteinExistence type="inferred from homology"/>
<keyword evidence="10" id="KW-0479">Metal-binding</keyword>
<keyword evidence="12" id="KW-1185">Reference proteome</keyword>